<reference evidence="1 2" key="1">
    <citation type="journal article" date="2022" name="Front. Cell. Infect. Microbiol.">
        <title>The Genomes of Two Strains of Taenia crassiceps the Animal Model for the Study of Human Cysticercosis.</title>
        <authorList>
            <person name="Bobes R.J."/>
            <person name="Estrada K."/>
            <person name="Rios-Valencia D.G."/>
            <person name="Calderon-Gallegos A."/>
            <person name="de la Torre P."/>
            <person name="Carrero J.C."/>
            <person name="Sanchez-Flores A."/>
            <person name="Laclette J.P."/>
        </authorList>
    </citation>
    <scope>NUCLEOTIDE SEQUENCE [LARGE SCALE GENOMIC DNA]</scope>
    <source>
        <strain evidence="1">WFUcys</strain>
    </source>
</reference>
<evidence type="ECO:0000313" key="1">
    <source>
        <dbReference type="EMBL" id="KAL5104687.1"/>
    </source>
</evidence>
<protein>
    <submittedName>
        <fullName evidence="1">Uncharacterized protein</fullName>
    </submittedName>
</protein>
<keyword evidence="2" id="KW-1185">Reference proteome</keyword>
<proteinExistence type="predicted"/>
<accession>A0ABR4Q508</accession>
<name>A0ABR4Q508_9CEST</name>
<dbReference type="Proteomes" id="UP001651158">
    <property type="component" value="Unassembled WGS sequence"/>
</dbReference>
<comment type="caution">
    <text evidence="1">The sequence shown here is derived from an EMBL/GenBank/DDBJ whole genome shotgun (WGS) entry which is preliminary data.</text>
</comment>
<gene>
    <name evidence="1" type="ORF">TcWFU_005213</name>
</gene>
<sequence length="105" mass="11884">MSADAAANAFIWMANEAQPRLLLAWLPYQTANESEPNSPHKGIEFIRRLSEWTSQKYVATRDSAPQTANSYVHLVAPDAVHCYQLPHVYTTLVFLAVVRMVLLLR</sequence>
<dbReference type="EMBL" id="JAKROA010000011">
    <property type="protein sequence ID" value="KAL5104687.1"/>
    <property type="molecule type" value="Genomic_DNA"/>
</dbReference>
<organism evidence="1 2">
    <name type="scientific">Taenia crassiceps</name>
    <dbReference type="NCBI Taxonomy" id="6207"/>
    <lineage>
        <taxon>Eukaryota</taxon>
        <taxon>Metazoa</taxon>
        <taxon>Spiralia</taxon>
        <taxon>Lophotrochozoa</taxon>
        <taxon>Platyhelminthes</taxon>
        <taxon>Cestoda</taxon>
        <taxon>Eucestoda</taxon>
        <taxon>Cyclophyllidea</taxon>
        <taxon>Taeniidae</taxon>
        <taxon>Taenia</taxon>
    </lineage>
</organism>
<evidence type="ECO:0000313" key="2">
    <source>
        <dbReference type="Proteomes" id="UP001651158"/>
    </source>
</evidence>